<reference evidence="1" key="1">
    <citation type="journal article" date="2014" name="Int. J. Syst. Evol. Microbiol.">
        <title>Complete genome sequence of Corynebacterium casei LMG S-19264T (=DSM 44701T), isolated from a smear-ripened cheese.</title>
        <authorList>
            <consortium name="US DOE Joint Genome Institute (JGI-PGF)"/>
            <person name="Walter F."/>
            <person name="Albersmeier A."/>
            <person name="Kalinowski J."/>
            <person name="Ruckert C."/>
        </authorList>
    </citation>
    <scope>NUCLEOTIDE SEQUENCE</scope>
    <source>
        <strain evidence="1">CGMCC 1.15290</strain>
    </source>
</reference>
<proteinExistence type="predicted"/>
<accession>A0A917IRD5</accession>
<evidence type="ECO:0000313" key="1">
    <source>
        <dbReference type="EMBL" id="GGH61407.1"/>
    </source>
</evidence>
<dbReference type="Proteomes" id="UP000627292">
    <property type="component" value="Unassembled WGS sequence"/>
</dbReference>
<gene>
    <name evidence="1" type="ORF">GCM10011379_10350</name>
</gene>
<keyword evidence="2" id="KW-1185">Reference proteome</keyword>
<comment type="caution">
    <text evidence="1">The sequence shown here is derived from an EMBL/GenBank/DDBJ whole genome shotgun (WGS) entry which is preliminary data.</text>
</comment>
<dbReference type="RefSeq" id="WP_188950901.1">
    <property type="nucleotide sequence ID" value="NZ_BMIB01000001.1"/>
</dbReference>
<protein>
    <recommendedName>
        <fullName evidence="3">PKD-like family protein</fullName>
    </recommendedName>
</protein>
<dbReference type="PROSITE" id="PS51257">
    <property type="entry name" value="PROKAR_LIPOPROTEIN"/>
    <property type="match status" value="1"/>
</dbReference>
<dbReference type="Pfam" id="PF16407">
    <property type="entry name" value="PKD_2"/>
    <property type="match status" value="1"/>
</dbReference>
<evidence type="ECO:0000313" key="2">
    <source>
        <dbReference type="Proteomes" id="UP000627292"/>
    </source>
</evidence>
<organism evidence="1 2">
    <name type="scientific">Filimonas zeae</name>
    <dbReference type="NCBI Taxonomy" id="1737353"/>
    <lineage>
        <taxon>Bacteria</taxon>
        <taxon>Pseudomonadati</taxon>
        <taxon>Bacteroidota</taxon>
        <taxon>Chitinophagia</taxon>
        <taxon>Chitinophagales</taxon>
        <taxon>Chitinophagaceae</taxon>
        <taxon>Filimonas</taxon>
    </lineage>
</organism>
<evidence type="ECO:0008006" key="3">
    <source>
        <dbReference type="Google" id="ProtNLM"/>
    </source>
</evidence>
<dbReference type="AlphaFoldDB" id="A0A917IRD5"/>
<dbReference type="EMBL" id="BMIB01000001">
    <property type="protein sequence ID" value="GGH61407.1"/>
    <property type="molecule type" value="Genomic_DNA"/>
</dbReference>
<sequence length="517" mass="57562">MQLLRILFLATYMFTLVSCYKDKGNYTYHDINEITIDGMNASYSAITGVDVLHIEPQMAMTEPGNDAARFEYYWIVVKGTTVIDTISRQPVLDYKVSLAPDAYTLSFRVVDRQTTVAFKKSVTLTVGTPYSRGIMLMGTNEAGNAEAQMISMVKDTIVVSDILSKSGLPTLKEPVAMVHTGATILTTGLRLWAFTKSGSYYFDRLTMKATPANTFGSIVYTTEGIDKNTLTPVLTAPQIRDAGGASGNNASRAMLCSDGSIFAASTYLNGGDFYTNPVNREASNFSRMLKSAPFLFYSIGNMSSVLWYDVENNRFMNYSSFGLSNASTQPLDAAGSLFPWNQEGTGRKLVYGENTRNADAGSTHGNSFAIMKDNNNKCFLYKFYANGAVPAKRDFYEVLPMATDFDKASFYAFSSRRTVVFYVVGNKLYAYDYNRGFEKTYEFPQIGTDEITMLKFDTQIDFNTNSLYIATYNAQTKGTLRRYNVGSNPDVVEITPVNKASWSELLKIKDMNWRATN</sequence>
<name>A0A917IRD5_9BACT</name>
<reference evidence="1" key="2">
    <citation type="submission" date="2020-09" db="EMBL/GenBank/DDBJ databases">
        <authorList>
            <person name="Sun Q."/>
            <person name="Zhou Y."/>
        </authorList>
    </citation>
    <scope>NUCLEOTIDE SEQUENCE</scope>
    <source>
        <strain evidence="1">CGMCC 1.15290</strain>
    </source>
</reference>
<dbReference type="InterPro" id="IPR032183">
    <property type="entry name" value="PKD-like"/>
</dbReference>